<gene>
    <name evidence="1" type="ORF">PanWU01x14_062010</name>
</gene>
<name>A0A2P5DIC7_PARAD</name>
<sequence length="92" mass="10704">MIWKDRNSVVHGKPDREPLALLEDVESWLSKFKHFYSPELPKVRSRLHVGWSLSPPGSLKLNMDAAVFYKLYGSLWSFSYGLYGSPRRFKVC</sequence>
<accession>A0A2P5DIC7</accession>
<reference evidence="2" key="1">
    <citation type="submission" date="2016-06" db="EMBL/GenBank/DDBJ databases">
        <title>Parallel loss of symbiosis genes in relatives of nitrogen-fixing non-legume Parasponia.</title>
        <authorList>
            <person name="Van Velzen R."/>
            <person name="Holmer R."/>
            <person name="Bu F."/>
            <person name="Rutten L."/>
            <person name="Van Zeijl A."/>
            <person name="Liu W."/>
            <person name="Santuari L."/>
            <person name="Cao Q."/>
            <person name="Sharma T."/>
            <person name="Shen D."/>
            <person name="Roswanjaya Y."/>
            <person name="Wardhani T."/>
            <person name="Kalhor M.S."/>
            <person name="Jansen J."/>
            <person name="Van den Hoogen J."/>
            <person name="Gungor B."/>
            <person name="Hartog M."/>
            <person name="Hontelez J."/>
            <person name="Verver J."/>
            <person name="Yang W.-C."/>
            <person name="Schijlen E."/>
            <person name="Repin R."/>
            <person name="Schilthuizen M."/>
            <person name="Schranz E."/>
            <person name="Heidstra R."/>
            <person name="Miyata K."/>
            <person name="Fedorova E."/>
            <person name="Kohlen W."/>
            <person name="Bisseling T."/>
            <person name="Smit S."/>
            <person name="Geurts R."/>
        </authorList>
    </citation>
    <scope>NUCLEOTIDE SEQUENCE [LARGE SCALE GENOMIC DNA]</scope>
    <source>
        <strain evidence="2">cv. WU1-14</strain>
    </source>
</reference>
<dbReference type="AlphaFoldDB" id="A0A2P5DIC7"/>
<evidence type="ECO:0000313" key="1">
    <source>
        <dbReference type="EMBL" id="PON73051.1"/>
    </source>
</evidence>
<comment type="caution">
    <text evidence="1">The sequence shown here is derived from an EMBL/GenBank/DDBJ whole genome shotgun (WGS) entry which is preliminary data.</text>
</comment>
<protein>
    <submittedName>
        <fullName evidence="1">Uncharacterized protein</fullName>
    </submittedName>
</protein>
<dbReference type="OrthoDB" id="1906820at2759"/>
<dbReference type="EMBL" id="JXTB01000036">
    <property type="protein sequence ID" value="PON73051.1"/>
    <property type="molecule type" value="Genomic_DNA"/>
</dbReference>
<evidence type="ECO:0000313" key="2">
    <source>
        <dbReference type="Proteomes" id="UP000237105"/>
    </source>
</evidence>
<dbReference type="Proteomes" id="UP000237105">
    <property type="component" value="Unassembled WGS sequence"/>
</dbReference>
<proteinExistence type="predicted"/>
<organism evidence="1 2">
    <name type="scientific">Parasponia andersonii</name>
    <name type="common">Sponia andersonii</name>
    <dbReference type="NCBI Taxonomy" id="3476"/>
    <lineage>
        <taxon>Eukaryota</taxon>
        <taxon>Viridiplantae</taxon>
        <taxon>Streptophyta</taxon>
        <taxon>Embryophyta</taxon>
        <taxon>Tracheophyta</taxon>
        <taxon>Spermatophyta</taxon>
        <taxon>Magnoliopsida</taxon>
        <taxon>eudicotyledons</taxon>
        <taxon>Gunneridae</taxon>
        <taxon>Pentapetalae</taxon>
        <taxon>rosids</taxon>
        <taxon>fabids</taxon>
        <taxon>Rosales</taxon>
        <taxon>Cannabaceae</taxon>
        <taxon>Parasponia</taxon>
    </lineage>
</organism>
<keyword evidence="2" id="KW-1185">Reference proteome</keyword>